<keyword evidence="7" id="KW-1185">Reference proteome</keyword>
<dbReference type="STRING" id="675635.Psed_4979"/>
<dbReference type="GO" id="GO:0003700">
    <property type="term" value="F:DNA-binding transcription factor activity"/>
    <property type="evidence" value="ECO:0007669"/>
    <property type="project" value="InterPro"/>
</dbReference>
<dbReference type="InterPro" id="IPR036390">
    <property type="entry name" value="WH_DNA-bd_sf"/>
</dbReference>
<feature type="domain" description="HTH marR-type" evidence="5">
    <location>
        <begin position="29"/>
        <end position="163"/>
    </location>
</feature>
<feature type="compositionally biased region" description="Basic and acidic residues" evidence="4">
    <location>
        <begin position="1"/>
        <end position="18"/>
    </location>
</feature>
<dbReference type="Proteomes" id="UP000007809">
    <property type="component" value="Chromosome"/>
</dbReference>
<name>F4CN93_PSEUX</name>
<dbReference type="KEGG" id="pdx:Psed_4979"/>
<dbReference type="PROSITE" id="PS01117">
    <property type="entry name" value="HTH_MARR_1"/>
    <property type="match status" value="1"/>
</dbReference>
<dbReference type="HOGENOM" id="CLU_083287_22_1_11"/>
<dbReference type="InterPro" id="IPR039422">
    <property type="entry name" value="MarR/SlyA-like"/>
</dbReference>
<dbReference type="InterPro" id="IPR023187">
    <property type="entry name" value="Tscrpt_reg_MarR-type_CS"/>
</dbReference>
<feature type="region of interest" description="Disordered" evidence="4">
    <location>
        <begin position="1"/>
        <end position="28"/>
    </location>
</feature>
<protein>
    <submittedName>
        <fullName evidence="6">Transcriptional regulator, MarR family</fullName>
    </submittedName>
</protein>
<keyword evidence="3" id="KW-0804">Transcription</keyword>
<dbReference type="OrthoDB" id="3573114at2"/>
<dbReference type="Gene3D" id="1.10.10.10">
    <property type="entry name" value="Winged helix-like DNA-binding domain superfamily/Winged helix DNA-binding domain"/>
    <property type="match status" value="1"/>
</dbReference>
<dbReference type="PROSITE" id="PS50995">
    <property type="entry name" value="HTH_MARR_2"/>
    <property type="match status" value="1"/>
</dbReference>
<dbReference type="PANTHER" id="PTHR33164">
    <property type="entry name" value="TRANSCRIPTIONAL REGULATOR, MARR FAMILY"/>
    <property type="match status" value="1"/>
</dbReference>
<evidence type="ECO:0000313" key="7">
    <source>
        <dbReference type="Proteomes" id="UP000007809"/>
    </source>
</evidence>
<evidence type="ECO:0000256" key="2">
    <source>
        <dbReference type="ARBA" id="ARBA00023125"/>
    </source>
</evidence>
<dbReference type="InterPro" id="IPR000835">
    <property type="entry name" value="HTH_MarR-typ"/>
</dbReference>
<evidence type="ECO:0000256" key="3">
    <source>
        <dbReference type="ARBA" id="ARBA00023163"/>
    </source>
</evidence>
<dbReference type="SUPFAM" id="SSF46785">
    <property type="entry name" value="Winged helix' DNA-binding domain"/>
    <property type="match status" value="1"/>
</dbReference>
<dbReference type="eggNOG" id="COG1846">
    <property type="taxonomic scope" value="Bacteria"/>
</dbReference>
<dbReference type="GO" id="GO:0006950">
    <property type="term" value="P:response to stress"/>
    <property type="evidence" value="ECO:0007669"/>
    <property type="project" value="TreeGrafter"/>
</dbReference>
<gene>
    <name evidence="6" type="ordered locus">Psed_4979</name>
</gene>
<dbReference type="InterPro" id="IPR036388">
    <property type="entry name" value="WH-like_DNA-bd_sf"/>
</dbReference>
<reference evidence="6 7" key="1">
    <citation type="journal article" date="2011" name="J. Bacteriol.">
        <title>Genome sequence of the 1,4-dioxane-degrading Pseudonocardia dioxanivorans strain CB1190.</title>
        <authorList>
            <person name="Sales C.M."/>
            <person name="Mahendra S."/>
            <person name="Grostern A."/>
            <person name="Parales R.E."/>
            <person name="Goodwin L.A."/>
            <person name="Woyke T."/>
            <person name="Nolan M."/>
            <person name="Lapidus A."/>
            <person name="Chertkov O."/>
            <person name="Ovchinnikova G."/>
            <person name="Sczyrba A."/>
            <person name="Alvarez-Cohen L."/>
        </authorList>
    </citation>
    <scope>NUCLEOTIDE SEQUENCE [LARGE SCALE GENOMIC DNA]</scope>
    <source>
        <strain evidence="7">ATCC 55486 / DSM 44775 / JCM 13855 / CB1190</strain>
    </source>
</reference>
<dbReference type="GO" id="GO:0003677">
    <property type="term" value="F:DNA binding"/>
    <property type="evidence" value="ECO:0007669"/>
    <property type="project" value="UniProtKB-KW"/>
</dbReference>
<dbReference type="PANTHER" id="PTHR33164:SF94">
    <property type="entry name" value="TRANSCRIPTIONAL REGULATORY PROTEIN-RELATED"/>
    <property type="match status" value="1"/>
</dbReference>
<dbReference type="EMBL" id="CP002593">
    <property type="protein sequence ID" value="AEA27117.1"/>
    <property type="molecule type" value="Genomic_DNA"/>
</dbReference>
<dbReference type="Pfam" id="PF01047">
    <property type="entry name" value="MarR"/>
    <property type="match status" value="1"/>
</dbReference>
<dbReference type="SMART" id="SM00347">
    <property type="entry name" value="HTH_MARR"/>
    <property type="match status" value="1"/>
</dbReference>
<organism evidence="6 7">
    <name type="scientific">Pseudonocardia dioxanivorans (strain ATCC 55486 / DSM 44775 / JCM 13855 / CB1190)</name>
    <dbReference type="NCBI Taxonomy" id="675635"/>
    <lineage>
        <taxon>Bacteria</taxon>
        <taxon>Bacillati</taxon>
        <taxon>Actinomycetota</taxon>
        <taxon>Actinomycetes</taxon>
        <taxon>Pseudonocardiales</taxon>
        <taxon>Pseudonocardiaceae</taxon>
        <taxon>Pseudonocardia</taxon>
    </lineage>
</organism>
<sequence>MREVRPGREVHDGPRDTRPVTIEESDGPTADQVDAVMLAARVLVGVTASSVAAVEDRITLPQLRVLVMISSRGPLNLAAVAAGLGVHPSNISRACERLVAAGLLDRTDNPADRRNLVLELTAEGRTLVAQVDRQRRDAIARILDGMPRQRRASLVPALRAFADAAGETAPDAWQLGWTTA</sequence>
<evidence type="ECO:0000313" key="6">
    <source>
        <dbReference type="EMBL" id="AEA27117.1"/>
    </source>
</evidence>
<evidence type="ECO:0000256" key="4">
    <source>
        <dbReference type="SAM" id="MobiDB-lite"/>
    </source>
</evidence>
<accession>F4CN93</accession>
<dbReference type="AlphaFoldDB" id="F4CN93"/>
<evidence type="ECO:0000259" key="5">
    <source>
        <dbReference type="PROSITE" id="PS50995"/>
    </source>
</evidence>
<keyword evidence="2" id="KW-0238">DNA-binding</keyword>
<keyword evidence="1" id="KW-0805">Transcription regulation</keyword>
<proteinExistence type="predicted"/>
<evidence type="ECO:0000256" key="1">
    <source>
        <dbReference type="ARBA" id="ARBA00023015"/>
    </source>
</evidence>